<reference evidence="2" key="1">
    <citation type="submission" date="2025-08" db="UniProtKB">
        <authorList>
            <consortium name="RefSeq"/>
        </authorList>
    </citation>
    <scope>IDENTIFICATION</scope>
    <source>
        <tissue evidence="2">Whole body</tissue>
    </source>
</reference>
<dbReference type="GeneID" id="112685531"/>
<dbReference type="InterPro" id="IPR012337">
    <property type="entry name" value="RNaseH-like_sf"/>
</dbReference>
<dbReference type="RefSeq" id="XP_025413232.1">
    <property type="nucleotide sequence ID" value="XM_025557447.1"/>
</dbReference>
<organism evidence="1 2">
    <name type="scientific">Sipha flava</name>
    <name type="common">yellow sugarcane aphid</name>
    <dbReference type="NCBI Taxonomy" id="143950"/>
    <lineage>
        <taxon>Eukaryota</taxon>
        <taxon>Metazoa</taxon>
        <taxon>Ecdysozoa</taxon>
        <taxon>Arthropoda</taxon>
        <taxon>Hexapoda</taxon>
        <taxon>Insecta</taxon>
        <taxon>Pterygota</taxon>
        <taxon>Neoptera</taxon>
        <taxon>Paraneoptera</taxon>
        <taxon>Hemiptera</taxon>
        <taxon>Sternorrhyncha</taxon>
        <taxon>Aphidomorpha</taxon>
        <taxon>Aphidoidea</taxon>
        <taxon>Aphididae</taxon>
        <taxon>Sipha</taxon>
    </lineage>
</organism>
<keyword evidence="1" id="KW-1185">Reference proteome</keyword>
<accession>A0A8B8FR62</accession>
<sequence>MSTGNFLSHLKYKHQVLLHQVQEALSNAKLSNKTNVLSRPTKKLTKQQINKVVFDYIIDEMKPLVTCEKPSFQKLIMELSEITDTALLPNRKQLTSDLKERYTTYKTTLSELVKKHSYICITADIWTANNKSFMGMICYFIDNESYTNRHSYVFGCRRMKGTHDFLNIAKVITKIMETYNLNNSKITYIITDNATNFGKCFRTFSNNVLEHSNEYDVGNFTINDSDTECAIDYNHDSDSDNENNCPNIERINVGSVLTNYYNTNEHKNYNNFCLSKPMTCVAHSLNLISATDISKISDDNYNRLSKTTFNKLQAFWNLVSRSSVASDKVYEHCNCKFPISVITRWNSKYDATQKVLIHKKKLDILFDVLKLNKLKPNEWLFLEEYCLLLKPLSK</sequence>
<protein>
    <submittedName>
        <fullName evidence="2">Uncharacterized protein LOC112685531</fullName>
    </submittedName>
</protein>
<proteinExistence type="predicted"/>
<name>A0A8B8FR62_9HEMI</name>
<dbReference type="AlphaFoldDB" id="A0A8B8FR62"/>
<dbReference type="SUPFAM" id="SSF53098">
    <property type="entry name" value="Ribonuclease H-like"/>
    <property type="match status" value="1"/>
</dbReference>
<evidence type="ECO:0000313" key="2">
    <source>
        <dbReference type="RefSeq" id="XP_025413232.1"/>
    </source>
</evidence>
<evidence type="ECO:0000313" key="1">
    <source>
        <dbReference type="Proteomes" id="UP000694846"/>
    </source>
</evidence>
<dbReference type="OrthoDB" id="6621440at2759"/>
<dbReference type="PANTHER" id="PTHR47501:SF5">
    <property type="entry name" value="HAT C-TERMINAL DIMERISATION DOMAIN-CONTAINING PROTEIN"/>
    <property type="match status" value="1"/>
</dbReference>
<dbReference type="PANTHER" id="PTHR47501">
    <property type="entry name" value="TRANSPOSASE-RELATED"/>
    <property type="match status" value="1"/>
</dbReference>
<dbReference type="Proteomes" id="UP000694846">
    <property type="component" value="Unplaced"/>
</dbReference>
<gene>
    <name evidence="2" type="primary">LOC112685531</name>
</gene>